<feature type="compositionally biased region" description="Polar residues" evidence="1">
    <location>
        <begin position="110"/>
        <end position="127"/>
    </location>
</feature>
<protein>
    <submittedName>
        <fullName evidence="3">Uncharacterized protein</fullName>
    </submittedName>
</protein>
<feature type="region of interest" description="Disordered" evidence="1">
    <location>
        <begin position="110"/>
        <end position="130"/>
    </location>
</feature>
<name>A0A1I3HAE6_9BURK</name>
<proteinExistence type="predicted"/>
<keyword evidence="2" id="KW-0472">Membrane</keyword>
<dbReference type="EMBL" id="FOQU01000002">
    <property type="protein sequence ID" value="SFI32612.1"/>
    <property type="molecule type" value="Genomic_DNA"/>
</dbReference>
<accession>A0A1I3HAE6</accession>
<dbReference type="AlphaFoldDB" id="A0A1I3HAE6"/>
<evidence type="ECO:0000313" key="4">
    <source>
        <dbReference type="Proteomes" id="UP000199548"/>
    </source>
</evidence>
<feature type="compositionally biased region" description="Low complexity" evidence="1">
    <location>
        <begin position="9"/>
        <end position="32"/>
    </location>
</feature>
<keyword evidence="2" id="KW-0812">Transmembrane</keyword>
<evidence type="ECO:0000256" key="2">
    <source>
        <dbReference type="SAM" id="Phobius"/>
    </source>
</evidence>
<keyword evidence="4" id="KW-1185">Reference proteome</keyword>
<gene>
    <name evidence="3" type="ORF">SAMN05192543_102916</name>
</gene>
<evidence type="ECO:0000256" key="1">
    <source>
        <dbReference type="SAM" id="MobiDB-lite"/>
    </source>
</evidence>
<feature type="transmembrane region" description="Helical" evidence="2">
    <location>
        <begin position="312"/>
        <end position="332"/>
    </location>
</feature>
<dbReference type="STRING" id="420953.SAMN05192543_102916"/>
<keyword evidence="2" id="KW-1133">Transmembrane helix</keyword>
<dbReference type="RefSeq" id="WP_143098048.1">
    <property type="nucleotide sequence ID" value="NZ_FOQU01000002.1"/>
</dbReference>
<dbReference type="Proteomes" id="UP000199548">
    <property type="component" value="Unassembled WGS sequence"/>
</dbReference>
<sequence length="483" mass="49402">MAHGNGIGSTPSSPSSTHFPATVDTTAAASTSRPGTPSQSRLSKEHLPLAGAPPRSGPEGDPSLSRVSTGTRRRASLESLHSPALRGSEEAPGAQSGDVVEMQPVSRQLSVRSLQPVQQQSSGALSSNRERGDIESAMDHLSNQALPQNVDSPARLWDYVKAALPVAAGGGVGAAITFGAFRGVGSTIEHTVNPEFGQQVLKQMEAVLIGAGLGGVGNTVAAAAAAPAAIALMSKTLGTGTKLAPADAELMVPHDAPNRSAQIEAIRTAQDAAKSQYAVDSWRNIAAGILSFGGLNAVRGAVTANAGLSAGAGYAVAILTSLLAGALTPILMQALQANSRIEIEGPDGKSQSKLLFKPGANPTPDIGAAVEAAMGTFNDGREGLQQVAHVISQVTQRMGIVGASTVGYGLIQSAIPAVREELMKRGQSREMANMNANAMMDGLSFIPVVICYFTLLGKLAGTLPQRNRAPATDEPAEPASAPR</sequence>
<reference evidence="3 4" key="1">
    <citation type="submission" date="2016-10" db="EMBL/GenBank/DDBJ databases">
        <authorList>
            <person name="de Groot N.N."/>
        </authorList>
    </citation>
    <scope>NUCLEOTIDE SEQUENCE [LARGE SCALE GENOMIC DNA]</scope>
    <source>
        <strain evidence="3 4">LMG 23650</strain>
    </source>
</reference>
<organism evidence="3 4">
    <name type="scientific">Paraburkholderia megapolitana</name>
    <dbReference type="NCBI Taxonomy" id="420953"/>
    <lineage>
        <taxon>Bacteria</taxon>
        <taxon>Pseudomonadati</taxon>
        <taxon>Pseudomonadota</taxon>
        <taxon>Betaproteobacteria</taxon>
        <taxon>Burkholderiales</taxon>
        <taxon>Burkholderiaceae</taxon>
        <taxon>Paraburkholderia</taxon>
    </lineage>
</organism>
<evidence type="ECO:0000313" key="3">
    <source>
        <dbReference type="EMBL" id="SFI32612.1"/>
    </source>
</evidence>
<feature type="transmembrane region" description="Helical" evidence="2">
    <location>
        <begin position="434"/>
        <end position="455"/>
    </location>
</feature>
<feature type="region of interest" description="Disordered" evidence="1">
    <location>
        <begin position="1"/>
        <end position="98"/>
    </location>
</feature>